<name>A0ABR8FIZ6_9NOST</name>
<comment type="caution">
    <text evidence="2">The sequence shown here is derived from an EMBL/GenBank/DDBJ whole genome shotgun (WGS) entry which is preliminary data.</text>
</comment>
<gene>
    <name evidence="2" type="ORF">H6G59_12335</name>
</gene>
<accession>A0ABR8FIZ6</accession>
<dbReference type="RefSeq" id="WP_190714852.1">
    <property type="nucleotide sequence ID" value="NZ_JACJST010000010.1"/>
</dbReference>
<dbReference type="PANTHER" id="PTHR43267:SF1">
    <property type="entry name" value="TRNA THREONYLCARBAMOYLADENOSINE DEHYDRATASE"/>
    <property type="match status" value="1"/>
</dbReference>
<dbReference type="SUPFAM" id="SSF69572">
    <property type="entry name" value="Activating enzymes of the ubiquitin-like proteins"/>
    <property type="match status" value="1"/>
</dbReference>
<dbReference type="Proteomes" id="UP000640531">
    <property type="component" value="Unassembled WGS sequence"/>
</dbReference>
<dbReference type="GO" id="GO:0016779">
    <property type="term" value="F:nucleotidyltransferase activity"/>
    <property type="evidence" value="ECO:0007669"/>
    <property type="project" value="UniProtKB-KW"/>
</dbReference>
<proteinExistence type="predicted"/>
<dbReference type="InterPro" id="IPR045886">
    <property type="entry name" value="ThiF/MoeB/HesA"/>
</dbReference>
<organism evidence="2 3">
    <name type="scientific">Anabaena lutea FACHB-196</name>
    <dbReference type="NCBI Taxonomy" id="2692881"/>
    <lineage>
        <taxon>Bacteria</taxon>
        <taxon>Bacillati</taxon>
        <taxon>Cyanobacteriota</taxon>
        <taxon>Cyanophyceae</taxon>
        <taxon>Nostocales</taxon>
        <taxon>Nostocaceae</taxon>
        <taxon>Anabaena</taxon>
    </lineage>
</organism>
<reference evidence="2 3" key="1">
    <citation type="journal article" date="2020" name="ISME J.">
        <title>Comparative genomics reveals insights into cyanobacterial evolution and habitat adaptation.</title>
        <authorList>
            <person name="Chen M.Y."/>
            <person name="Teng W.K."/>
            <person name="Zhao L."/>
            <person name="Hu C.X."/>
            <person name="Zhou Y.K."/>
            <person name="Han B.P."/>
            <person name="Song L.R."/>
            <person name="Shu W.S."/>
        </authorList>
    </citation>
    <scope>NUCLEOTIDE SEQUENCE [LARGE SCALE GENOMIC DNA]</scope>
    <source>
        <strain evidence="2 3">FACHB-196</strain>
    </source>
</reference>
<dbReference type="InterPro" id="IPR000594">
    <property type="entry name" value="ThiF_NAD_FAD-bd"/>
</dbReference>
<evidence type="ECO:0000259" key="1">
    <source>
        <dbReference type="Pfam" id="PF00899"/>
    </source>
</evidence>
<evidence type="ECO:0000313" key="2">
    <source>
        <dbReference type="EMBL" id="MBD2568676.1"/>
    </source>
</evidence>
<sequence>MNEISNKYKPRLRDGVDIYLESENDVTFVYLASRKRIKFRCHPLLIKSLSWLTGEFSIEELNCRLINLSCEDFLVNNGFSEFIKNLYKKGILISEHWIEEISLPCFYKKRLERQLNFLLDITDSSNEVARIQSKIYQAKIAIFGVGSVGSWLCRELVMMGFHNFLLVDYGIVSEFDISRHGFFEQKAIGFQKTEVAKQMILDIDQEACVQVLDHALTIDSDLETLLLGIDFIIDTADEPYIGYTGLKLSRYCVKHKKPLMIAGGFDAHLGSLGELIIPGDTPCADCYNTFFKESLKDWKPISHPVKDRRSSFGGLVSLSVLAASTSAMTILRYFINPTATFEGERGELLFDDYDLSVFPVPKNPTCSVCSNLDNER</sequence>
<dbReference type="Gene3D" id="3.40.50.720">
    <property type="entry name" value="NAD(P)-binding Rossmann-like Domain"/>
    <property type="match status" value="1"/>
</dbReference>
<keyword evidence="2" id="KW-0548">Nucleotidyltransferase</keyword>
<feature type="domain" description="THIF-type NAD/FAD binding fold" evidence="1">
    <location>
        <begin position="126"/>
        <end position="302"/>
    </location>
</feature>
<dbReference type="PANTHER" id="PTHR43267">
    <property type="entry name" value="TRNA THREONYLCARBAMOYLADENOSINE DEHYDRATASE"/>
    <property type="match status" value="1"/>
</dbReference>
<dbReference type="EMBL" id="JACJST010000010">
    <property type="protein sequence ID" value="MBD2568676.1"/>
    <property type="molecule type" value="Genomic_DNA"/>
</dbReference>
<protein>
    <submittedName>
        <fullName evidence="2">ThiF family adenylyltransferase</fullName>
    </submittedName>
</protein>
<dbReference type="Pfam" id="PF00899">
    <property type="entry name" value="ThiF"/>
    <property type="match status" value="1"/>
</dbReference>
<keyword evidence="3" id="KW-1185">Reference proteome</keyword>
<evidence type="ECO:0000313" key="3">
    <source>
        <dbReference type="Proteomes" id="UP000640531"/>
    </source>
</evidence>
<dbReference type="InterPro" id="IPR035985">
    <property type="entry name" value="Ubiquitin-activating_enz"/>
</dbReference>
<keyword evidence="2" id="KW-0808">Transferase</keyword>